<accession>A0ABT3C9F5</accession>
<comment type="caution">
    <text evidence="1">The sequence shown here is derived from an EMBL/GenBank/DDBJ whole genome shotgun (WGS) entry which is preliminary data.</text>
</comment>
<dbReference type="InterPro" id="IPR036913">
    <property type="entry name" value="YegP-like_sf"/>
</dbReference>
<dbReference type="RefSeq" id="WP_264066924.1">
    <property type="nucleotide sequence ID" value="NZ_JACKTY010000020.1"/>
</dbReference>
<dbReference type="SUPFAM" id="SSF160113">
    <property type="entry name" value="YegP-like"/>
    <property type="match status" value="1"/>
</dbReference>
<proteinExistence type="predicted"/>
<protein>
    <submittedName>
        <fullName evidence="1">Uncharacterized protein</fullName>
    </submittedName>
</protein>
<evidence type="ECO:0000313" key="1">
    <source>
        <dbReference type="EMBL" id="MCV7226088.1"/>
    </source>
</evidence>
<dbReference type="EMBL" id="JACKTY010000020">
    <property type="protein sequence ID" value="MCV7226088.1"/>
    <property type="molecule type" value="Genomic_DNA"/>
</dbReference>
<evidence type="ECO:0000313" key="2">
    <source>
        <dbReference type="Proteomes" id="UP001526201"/>
    </source>
</evidence>
<reference evidence="1 2" key="1">
    <citation type="journal article" date="2022" name="BMC Genomics">
        <title>Comparative genome analysis of mycobacteria focusing on tRNA and non-coding RNA.</title>
        <authorList>
            <person name="Behra P.R.K."/>
            <person name="Pettersson B.M.F."/>
            <person name="Ramesh M."/>
            <person name="Das S."/>
            <person name="Dasgupta S."/>
            <person name="Kirsebom L.A."/>
        </authorList>
    </citation>
    <scope>NUCLEOTIDE SEQUENCE [LARGE SCALE GENOMIC DNA]</scope>
    <source>
        <strain evidence="1 2">DSM 44078</strain>
    </source>
</reference>
<keyword evidence="2" id="KW-1185">Reference proteome</keyword>
<name>A0ABT3C9F5_9MYCO</name>
<gene>
    <name evidence="1" type="ORF">H7J73_08590</name>
</gene>
<organism evidence="1 2">
    <name type="scientific">Mycolicibacterium komossense</name>
    <dbReference type="NCBI Taxonomy" id="1779"/>
    <lineage>
        <taxon>Bacteria</taxon>
        <taxon>Bacillati</taxon>
        <taxon>Actinomycetota</taxon>
        <taxon>Actinomycetes</taxon>
        <taxon>Mycobacteriales</taxon>
        <taxon>Mycobacteriaceae</taxon>
        <taxon>Mycolicibacterium</taxon>
    </lineage>
</organism>
<dbReference type="Proteomes" id="UP001526201">
    <property type="component" value="Unassembled WGS sequence"/>
</dbReference>
<sequence length="110" mass="12466">MKRPIVVRQSEAGPNANNVGDYWFTVSSGNGETTLTSKMYRERWRANRAARAFIASIGDTPVTFTRWEGYTPVQEAEALALGRKPRGKLTHVTERIRHRGFVSTQITRTQ</sequence>